<evidence type="ECO:0000256" key="6">
    <source>
        <dbReference type="ARBA" id="ARBA00022839"/>
    </source>
</evidence>
<dbReference type="GO" id="GO:0006310">
    <property type="term" value="P:DNA recombination"/>
    <property type="evidence" value="ECO:0007669"/>
    <property type="project" value="UniProtKB-KW"/>
</dbReference>
<evidence type="ECO:0000256" key="1">
    <source>
        <dbReference type="ARBA" id="ARBA00010555"/>
    </source>
</evidence>
<dbReference type="NCBIfam" id="TIGR00619">
    <property type="entry name" value="sbcd"/>
    <property type="match status" value="1"/>
</dbReference>
<proteinExistence type="inferred from homology"/>
<dbReference type="InterPro" id="IPR004593">
    <property type="entry name" value="SbcD"/>
</dbReference>
<evidence type="ECO:0000313" key="10">
    <source>
        <dbReference type="EMBL" id="MBC5581879.1"/>
    </source>
</evidence>
<dbReference type="InterPro" id="IPR050535">
    <property type="entry name" value="DNA_Repair-Maintenance_Comp"/>
</dbReference>
<dbReference type="GO" id="GO:0006260">
    <property type="term" value="P:DNA replication"/>
    <property type="evidence" value="ECO:0007669"/>
    <property type="project" value="UniProtKB-KW"/>
</dbReference>
<keyword evidence="7" id="KW-0235">DNA replication</keyword>
<protein>
    <recommendedName>
        <fullName evidence="3 7">Nuclease SbcCD subunit D</fullName>
    </recommendedName>
</protein>
<sequence>MKLLHLADLHLGKRVNEFSLLADQRHVLEQALALADRHAVDAVLLAGDLYDKPVPPAEAVELLDWFLTALTRAGHKVLAVSGNHDSPERLSFASGLLCDSGVYIAGEYGGAPLRITLEDEWGPVDFTLLPFVKPAVLAPFADERPKNADEAAAAALAALPPLSGRRNVLVAHQFVTAGGAAPSLCDSEIAPVGGADNVDAARFDGYDYVALGHLHGPQRIGRETVRYAGSPLKYSFSEARHHKSAPLITLGAPGSLSLELLPLQPLHDLREVRGPLQVLLDPANVADPDDYMHVTLTDEEELMDAVGRVRAVYPNLMKLDFDNRRTRAAGGQTAAAEVERKSVPQLFDEFFELMNGGGMSDSQRELFAAALRASGGDEP</sequence>
<reference evidence="10" key="1">
    <citation type="submission" date="2020-08" db="EMBL/GenBank/DDBJ databases">
        <title>Genome public.</title>
        <authorList>
            <person name="Liu C."/>
            <person name="Sun Q."/>
        </authorList>
    </citation>
    <scope>NUCLEOTIDE SEQUENCE</scope>
    <source>
        <strain evidence="10">BX8</strain>
    </source>
</reference>
<dbReference type="InterPro" id="IPR041796">
    <property type="entry name" value="Mre11_N"/>
</dbReference>
<organism evidence="10 11">
    <name type="scientific">Anaerofilum hominis</name>
    <dbReference type="NCBI Taxonomy" id="2763016"/>
    <lineage>
        <taxon>Bacteria</taxon>
        <taxon>Bacillati</taxon>
        <taxon>Bacillota</taxon>
        <taxon>Clostridia</taxon>
        <taxon>Eubacteriales</taxon>
        <taxon>Oscillospiraceae</taxon>
        <taxon>Anaerofilum</taxon>
    </lineage>
</organism>
<dbReference type="RefSeq" id="WP_186888235.1">
    <property type="nucleotide sequence ID" value="NZ_JACONZ010000003.1"/>
</dbReference>
<evidence type="ECO:0000256" key="2">
    <source>
        <dbReference type="ARBA" id="ARBA00011322"/>
    </source>
</evidence>
<comment type="caution">
    <text evidence="10">The sequence shown here is derived from an EMBL/GenBank/DDBJ whole genome shotgun (WGS) entry which is preliminary data.</text>
</comment>
<dbReference type="CDD" id="cd00840">
    <property type="entry name" value="MPP_Mre11_N"/>
    <property type="match status" value="1"/>
</dbReference>
<evidence type="ECO:0000256" key="5">
    <source>
        <dbReference type="ARBA" id="ARBA00022801"/>
    </source>
</evidence>
<dbReference type="AlphaFoldDB" id="A0A923IA27"/>
<feature type="domain" description="Calcineurin-like phosphoesterase" evidence="8">
    <location>
        <begin position="1"/>
        <end position="216"/>
    </location>
</feature>
<evidence type="ECO:0000256" key="4">
    <source>
        <dbReference type="ARBA" id="ARBA00022722"/>
    </source>
</evidence>
<evidence type="ECO:0000256" key="3">
    <source>
        <dbReference type="ARBA" id="ARBA00013365"/>
    </source>
</evidence>
<dbReference type="InterPro" id="IPR029052">
    <property type="entry name" value="Metallo-depent_PP-like"/>
</dbReference>
<evidence type="ECO:0000313" key="11">
    <source>
        <dbReference type="Proteomes" id="UP000659630"/>
    </source>
</evidence>
<dbReference type="PANTHER" id="PTHR30337:SF0">
    <property type="entry name" value="NUCLEASE SBCCD SUBUNIT D"/>
    <property type="match status" value="1"/>
</dbReference>
<comment type="subunit">
    <text evidence="2 7">Heterodimer of SbcC and SbcD.</text>
</comment>
<feature type="domain" description="Nuclease SbcCD subunit D C-terminal" evidence="9">
    <location>
        <begin position="266"/>
        <end position="354"/>
    </location>
</feature>
<dbReference type="GO" id="GO:0008408">
    <property type="term" value="F:3'-5' exonuclease activity"/>
    <property type="evidence" value="ECO:0007669"/>
    <property type="project" value="InterPro"/>
</dbReference>
<comment type="function">
    <text evidence="7">SbcCD cleaves DNA hairpin structures. These structures can inhibit DNA replication and are intermediates in certain DNA recombination reactions. The complex acts as a 3'-&gt;5' double strand exonuclease that can open hairpins. It also has a 5' single-strand endonuclease activity.</text>
</comment>
<dbReference type="Pfam" id="PF12320">
    <property type="entry name" value="SbcD_C"/>
    <property type="match status" value="1"/>
</dbReference>
<evidence type="ECO:0000259" key="8">
    <source>
        <dbReference type="Pfam" id="PF00149"/>
    </source>
</evidence>
<keyword evidence="11" id="KW-1185">Reference proteome</keyword>
<dbReference type="EMBL" id="JACONZ010000003">
    <property type="protein sequence ID" value="MBC5581879.1"/>
    <property type="molecule type" value="Genomic_DNA"/>
</dbReference>
<evidence type="ECO:0000256" key="7">
    <source>
        <dbReference type="RuleBase" id="RU363069"/>
    </source>
</evidence>
<keyword evidence="7" id="KW-0233">DNA recombination</keyword>
<dbReference type="InterPro" id="IPR004843">
    <property type="entry name" value="Calcineurin-like_PHP"/>
</dbReference>
<evidence type="ECO:0000259" key="9">
    <source>
        <dbReference type="Pfam" id="PF12320"/>
    </source>
</evidence>
<accession>A0A923IA27</accession>
<dbReference type="SUPFAM" id="SSF56300">
    <property type="entry name" value="Metallo-dependent phosphatases"/>
    <property type="match status" value="1"/>
</dbReference>
<dbReference type="Pfam" id="PF00149">
    <property type="entry name" value="Metallophos"/>
    <property type="match status" value="1"/>
</dbReference>
<dbReference type="InterPro" id="IPR026843">
    <property type="entry name" value="SbcD_C"/>
</dbReference>
<dbReference type="Proteomes" id="UP000659630">
    <property type="component" value="Unassembled WGS sequence"/>
</dbReference>
<keyword evidence="6 7" id="KW-0269">Exonuclease</keyword>
<keyword evidence="5 7" id="KW-0378">Hydrolase</keyword>
<keyword evidence="4 7" id="KW-0540">Nuclease</keyword>
<dbReference type="GO" id="GO:0004519">
    <property type="term" value="F:endonuclease activity"/>
    <property type="evidence" value="ECO:0007669"/>
    <property type="project" value="UniProtKB-KW"/>
</dbReference>
<dbReference type="PANTHER" id="PTHR30337">
    <property type="entry name" value="COMPONENT OF ATP-DEPENDENT DSDNA EXONUCLEASE"/>
    <property type="match status" value="1"/>
</dbReference>
<name>A0A923IA27_9FIRM</name>
<keyword evidence="7" id="KW-0255">Endonuclease</keyword>
<comment type="similarity">
    <text evidence="1 7">Belongs to the SbcD family.</text>
</comment>
<dbReference type="Gene3D" id="3.60.21.10">
    <property type="match status" value="1"/>
</dbReference>
<gene>
    <name evidence="7" type="primary">sbcD</name>
    <name evidence="10" type="ORF">H8S23_10195</name>
</gene>